<reference evidence="2" key="1">
    <citation type="journal article" date="2024" name="Proc. Natl. Acad. Sci. U.S.A.">
        <title>Extraordinary preservation of gene collinearity over three hundred million years revealed in homosporous lycophytes.</title>
        <authorList>
            <person name="Li C."/>
            <person name="Wickell D."/>
            <person name="Kuo L.Y."/>
            <person name="Chen X."/>
            <person name="Nie B."/>
            <person name="Liao X."/>
            <person name="Peng D."/>
            <person name="Ji J."/>
            <person name="Jenkins J."/>
            <person name="Williams M."/>
            <person name="Shu S."/>
            <person name="Plott C."/>
            <person name="Barry K."/>
            <person name="Rajasekar S."/>
            <person name="Grimwood J."/>
            <person name="Han X."/>
            <person name="Sun S."/>
            <person name="Hou Z."/>
            <person name="He W."/>
            <person name="Dai G."/>
            <person name="Sun C."/>
            <person name="Schmutz J."/>
            <person name="Leebens-Mack J.H."/>
            <person name="Li F.W."/>
            <person name="Wang L."/>
        </authorList>
    </citation>
    <scope>NUCLEOTIDE SEQUENCE [LARGE SCALE GENOMIC DNA]</scope>
    <source>
        <strain evidence="2">cv. PW_Plant_1</strain>
    </source>
</reference>
<dbReference type="Proteomes" id="UP001162992">
    <property type="component" value="Chromosome 16"/>
</dbReference>
<organism evidence="1 2">
    <name type="scientific">Diphasiastrum complanatum</name>
    <name type="common">Issler's clubmoss</name>
    <name type="synonym">Lycopodium complanatum</name>
    <dbReference type="NCBI Taxonomy" id="34168"/>
    <lineage>
        <taxon>Eukaryota</taxon>
        <taxon>Viridiplantae</taxon>
        <taxon>Streptophyta</taxon>
        <taxon>Embryophyta</taxon>
        <taxon>Tracheophyta</taxon>
        <taxon>Lycopodiopsida</taxon>
        <taxon>Lycopodiales</taxon>
        <taxon>Lycopodiaceae</taxon>
        <taxon>Lycopodioideae</taxon>
        <taxon>Diphasiastrum</taxon>
    </lineage>
</organism>
<accession>A0ACC2BA20</accession>
<keyword evidence="2" id="KW-1185">Reference proteome</keyword>
<evidence type="ECO:0000313" key="2">
    <source>
        <dbReference type="Proteomes" id="UP001162992"/>
    </source>
</evidence>
<comment type="caution">
    <text evidence="1">The sequence shown here is derived from an EMBL/GenBank/DDBJ whole genome shotgun (WGS) entry which is preliminary data.</text>
</comment>
<sequence length="901" mass="97255">MAALTPGVLVKLLQHMKSDVKVAGEHRSVLLQVISIVPALAGSELWPNHGFYIKVSDSSHATYVSLAEEHDELILSDKLQLGQFIHVDRLEYGSPVPLLKGVRPLPGRHQCVGSPEDLVATAVPSIRGEILIHQAPSSSLDNAEGVLSRASSNRFDPSSAESVAAKHAERSSNGSDQVEVHKLTVKVDSDAKEGLSKLSDRSVKSSDSFEEKNAERLFLCSLENSRFSTPENAGNIKRDEGEFANGGSRSKGRVVKSKVFLDTLTPRRTSRSIPSSPSKCSFENSFLPLGSPAVGGTGSEKGAHKRGVIRCSEDRKVPYKDSSIIVSLKPKQISSSLNRSASAGKVMHRISVVGDSSRRKSLGQCTENGLKVGEVISVNTKTVRRSWEGAMDPKEVRAKASSKQDKRDDKVLVLKKTSENYEVPTMLHEKRFVSPKLASAKPASQTLSVSRVEKAASLNETPILGKAFIHSQRWTNGSVSWDSLPSKLAVLGKEAIQRRHAASIAAAEALQEASAAESVIRCLSMYAELCSAAKAELPQPTVEDFLSLHEALVNAMTVADALATSRNQVRNSDDNANVHADDDSMATEIDYNTDSRSISNYKAQVAALWVNTALATDLASFSVLSKQKSQSNAKAGSNKKVSKADGSQSSPMLVLENCWSLQACLLRSSSSPPTHSVMSKRNSTQSPHSGSAQNTQGRPALSSVPQIGTEKRRNNGEAGDSRPASPLKVATSASRRVLSVKTSHVKASNKGANRECSSGKRSGITPEWIKGSGLREIADLGKEIQADAQNWFLKFMEEALDCGFQTTNTNENITNGSPLKDGMQLDNGQLAFMLSQLKRVNDWLDRVSSGKIQSQDSELPETLNRLKRKLYDFLLQHVESAASALGNKGTTVFVQDSTPSN</sequence>
<proteinExistence type="predicted"/>
<evidence type="ECO:0000313" key="1">
    <source>
        <dbReference type="EMBL" id="KAJ7526635.1"/>
    </source>
</evidence>
<dbReference type="EMBL" id="CM055107">
    <property type="protein sequence ID" value="KAJ7526635.1"/>
    <property type="molecule type" value="Genomic_DNA"/>
</dbReference>
<protein>
    <submittedName>
        <fullName evidence="1">Uncharacterized protein</fullName>
    </submittedName>
</protein>
<name>A0ACC2BA20_DIPCM</name>
<gene>
    <name evidence="1" type="ORF">O6H91_16G015900</name>
</gene>